<dbReference type="Proteomes" id="UP001221686">
    <property type="component" value="Unassembled WGS sequence"/>
</dbReference>
<evidence type="ECO:0000256" key="1">
    <source>
        <dbReference type="SAM" id="Phobius"/>
    </source>
</evidence>
<keyword evidence="3" id="KW-1185">Reference proteome</keyword>
<keyword evidence="1" id="KW-0472">Membrane</keyword>
<gene>
    <name evidence="2" type="ORF">POL25_14390</name>
</gene>
<feature type="transmembrane region" description="Helical" evidence="1">
    <location>
        <begin position="206"/>
        <end position="230"/>
    </location>
</feature>
<keyword evidence="1" id="KW-1133">Transmembrane helix</keyword>
<organism evidence="2 3">
    <name type="scientific">Nannocystis bainbridge</name>
    <dbReference type="NCBI Taxonomy" id="2995303"/>
    <lineage>
        <taxon>Bacteria</taxon>
        <taxon>Pseudomonadati</taxon>
        <taxon>Myxococcota</taxon>
        <taxon>Polyangia</taxon>
        <taxon>Nannocystales</taxon>
        <taxon>Nannocystaceae</taxon>
        <taxon>Nannocystis</taxon>
    </lineage>
</organism>
<keyword evidence="1" id="KW-0812">Transmembrane</keyword>
<comment type="caution">
    <text evidence="2">The sequence shown here is derived from an EMBL/GenBank/DDBJ whole genome shotgun (WGS) entry which is preliminary data.</text>
</comment>
<feature type="transmembrane region" description="Helical" evidence="1">
    <location>
        <begin position="242"/>
        <end position="262"/>
    </location>
</feature>
<reference evidence="2 3" key="1">
    <citation type="submission" date="2022-11" db="EMBL/GenBank/DDBJ databases">
        <title>Minimal conservation of predation-associated metabolite biosynthetic gene clusters underscores biosynthetic potential of Myxococcota including descriptions for ten novel species: Archangium lansinium sp. nov., Myxococcus landrumus sp. nov., Nannocystis bai.</title>
        <authorList>
            <person name="Ahearne A."/>
            <person name="Stevens C."/>
            <person name="Dowd S."/>
        </authorList>
    </citation>
    <scope>NUCLEOTIDE SEQUENCE [LARGE SCALE GENOMIC DNA]</scope>
    <source>
        <strain evidence="2 3">BB15-2</strain>
    </source>
</reference>
<proteinExistence type="predicted"/>
<protein>
    <recommendedName>
        <fullName evidence="4">RING-type E3 ubiquitin transferase</fullName>
    </recommendedName>
</protein>
<dbReference type="EMBL" id="JAQNDL010000001">
    <property type="protein sequence ID" value="MDC0718092.1"/>
    <property type="molecule type" value="Genomic_DNA"/>
</dbReference>
<feature type="transmembrane region" description="Helical" evidence="1">
    <location>
        <begin position="12"/>
        <end position="34"/>
    </location>
</feature>
<name>A0ABT5DWS6_9BACT</name>
<dbReference type="RefSeq" id="WP_272086572.1">
    <property type="nucleotide sequence ID" value="NZ_JAQNDL010000001.1"/>
</dbReference>
<sequence length="274" mass="29066">MARGVGEIAGTPALACVAATALALLVTAAVFYLLARRLRDQARLEQTSLTTPPPLTNGPVALAGTVETSDGAAAIEVTLEEEREDGDWREVSRTTAARPFVLRLEGGAAVRVVPGDAPLLLDALGPAETLAPAHQRRRASLDNGERVFVRGLLRRSGEPGGASPYRAGDPPFELAAPRRGPMVLSTEALSGALERRAGDHLGRSHLLLASLAVVVLLSLHVLFAALWWIVVDAPPPTLQFDLYFWVMLIAGTAIAGAVISAATERPWYARRGPR</sequence>
<evidence type="ECO:0000313" key="3">
    <source>
        <dbReference type="Proteomes" id="UP001221686"/>
    </source>
</evidence>
<evidence type="ECO:0008006" key="4">
    <source>
        <dbReference type="Google" id="ProtNLM"/>
    </source>
</evidence>
<evidence type="ECO:0000313" key="2">
    <source>
        <dbReference type="EMBL" id="MDC0718092.1"/>
    </source>
</evidence>
<accession>A0ABT5DWS6</accession>